<organism evidence="3 4">
    <name type="scientific">Methylobacterium radiotolerans</name>
    <dbReference type="NCBI Taxonomy" id="31998"/>
    <lineage>
        <taxon>Bacteria</taxon>
        <taxon>Pseudomonadati</taxon>
        <taxon>Pseudomonadota</taxon>
        <taxon>Alphaproteobacteria</taxon>
        <taxon>Hyphomicrobiales</taxon>
        <taxon>Methylobacteriaceae</taxon>
        <taxon>Methylobacterium</taxon>
    </lineage>
</organism>
<dbReference type="Proteomes" id="UP001349262">
    <property type="component" value="Unassembled WGS sequence"/>
</dbReference>
<accession>A0ABU7T5E0</accession>
<evidence type="ECO:0000259" key="2">
    <source>
        <dbReference type="Pfam" id="PF14300"/>
    </source>
</evidence>
<feature type="signal peptide" evidence="1">
    <location>
        <begin position="1"/>
        <end position="18"/>
    </location>
</feature>
<feature type="chain" id="PRO_5046080726" description="DNA mimic protein DMP19 C-terminal domain-containing protein" evidence="1">
    <location>
        <begin position="19"/>
        <end position="813"/>
    </location>
</feature>
<sequence>MRLLLLAALLILSAPARADPATAALTPFLDAVAACAGRPDLTLAVVGVEPGQTALSREQAEEVRLAVESRLQASGRVRLAAAADVVRIKALREGTTGLSGVEAEAQIRQAFAGDASVFLVEPRRAGETAALRLQAITKSAACKATSEPLIVPIRVGAGVSDIDAVMEGAVRALQQAAPNARTIEVCPFVAEGGHSSCAGALTDRLVIALDAEARSANRILKGARLDVRRRPPGTACQGSAEGVLTASGRFRTERDGASYLELEFGREGAVLAPTGRRRIGIEGLGCDPTPRPFLDHLAASARTDGGRLAVSATAAPFARGQRLEMRIESKARQNLYCWVVAPDETAFVALPVRGNAVSEAPLGPGDTRRYPRGYGLEEIVAAEPFENLFACFGVEGGLPPELEARWRAAAPGAGADAALLQPPDVLDLLERIRRGAVRRAALPWRRRAVGAAFVALAGAAFALPVACAPTPTASCDLERLRHYPLAMAVENRALPLRLPDVFFPDPAGRDPGLDRDSLDAAGAAKLRAALERGLAGFRPGERPVLMLAAFDHWTAQGAGLKGFFVLPEGVFLDDVLETLDGAGLSEHAALVREGAALFGPRYGTQAERYARWSDGGGEIRDPALDAALDRLAERFRALPRPLDEAVRRVERSPDLAASYETLRAGTDADDRLRFLTGGLWRCLDHYGTPPAVAARLAALPTAHGRIIVTEIFQAEMLNGSVHQFFFNSSGGLAPDVADALDAMDLPGHAAAVRRGIAKFPSPFPRDLNTRRAFMARQDKAFDDALYELTGDVDDGKMQEAMVRIAREADILPR</sequence>
<feature type="domain" description="DNA mimic protein DMP19 C-terminal" evidence="2">
    <location>
        <begin position="698"/>
        <end position="793"/>
    </location>
</feature>
<evidence type="ECO:0000313" key="3">
    <source>
        <dbReference type="EMBL" id="MEE7455564.1"/>
    </source>
</evidence>
<reference evidence="3 4" key="1">
    <citation type="journal article" date="2012" name="Genet. Mol. Biol.">
        <title>Analysis of 16S rRNA and mxaF genes revealing insights into Methylobacterium niche-specific plant association.</title>
        <authorList>
            <person name="Dourado M.N."/>
            <person name="Andreote F.D."/>
            <person name="Dini-Andreote F."/>
            <person name="Conti R."/>
            <person name="Araujo J.M."/>
            <person name="Araujo W.L."/>
        </authorList>
    </citation>
    <scope>NUCLEOTIDE SEQUENCE [LARGE SCALE GENOMIC DNA]</scope>
    <source>
        <strain evidence="3 4">SR1.6/4</strain>
    </source>
</reference>
<keyword evidence="1" id="KW-0732">Signal</keyword>
<name>A0ABU7T5E0_9HYPH</name>
<proteinExistence type="predicted"/>
<dbReference type="Pfam" id="PF14300">
    <property type="entry name" value="DMP19"/>
    <property type="match status" value="2"/>
</dbReference>
<dbReference type="EMBL" id="MLBY01000002">
    <property type="protein sequence ID" value="MEE7455564.1"/>
    <property type="molecule type" value="Genomic_DNA"/>
</dbReference>
<evidence type="ECO:0000256" key="1">
    <source>
        <dbReference type="SAM" id="SignalP"/>
    </source>
</evidence>
<keyword evidence="4" id="KW-1185">Reference proteome</keyword>
<comment type="caution">
    <text evidence="3">The sequence shown here is derived from an EMBL/GenBank/DDBJ whole genome shotgun (WGS) entry which is preliminary data.</text>
</comment>
<feature type="domain" description="DNA mimic protein DMP19 C-terminal" evidence="2">
    <location>
        <begin position="538"/>
        <end position="644"/>
    </location>
</feature>
<gene>
    <name evidence="3" type="ORF">MRSR164_01650</name>
</gene>
<dbReference type="Gene3D" id="1.20.1420.60">
    <property type="match status" value="1"/>
</dbReference>
<dbReference type="InterPro" id="IPR025402">
    <property type="entry name" value="DMP19_C"/>
</dbReference>
<evidence type="ECO:0000313" key="4">
    <source>
        <dbReference type="Proteomes" id="UP001349262"/>
    </source>
</evidence>
<protein>
    <recommendedName>
        <fullName evidence="2">DNA mimic protein DMP19 C-terminal domain-containing protein</fullName>
    </recommendedName>
</protein>